<dbReference type="InterPro" id="IPR045851">
    <property type="entry name" value="AMP-bd_C_sf"/>
</dbReference>
<dbReference type="Gene3D" id="2.30.38.10">
    <property type="entry name" value="Luciferase, Domain 3"/>
    <property type="match status" value="1"/>
</dbReference>
<dbReference type="Pfam" id="PF00550">
    <property type="entry name" value="PP-binding"/>
    <property type="match status" value="1"/>
</dbReference>
<dbReference type="InterPro" id="IPR009081">
    <property type="entry name" value="PP-bd_ACP"/>
</dbReference>
<dbReference type="GO" id="GO:0005737">
    <property type="term" value="C:cytoplasm"/>
    <property type="evidence" value="ECO:0007669"/>
    <property type="project" value="TreeGrafter"/>
</dbReference>
<dbReference type="PROSITE" id="PS00012">
    <property type="entry name" value="PHOSPHOPANTETHEINE"/>
    <property type="match status" value="1"/>
</dbReference>
<dbReference type="EMBL" id="CP010407">
    <property type="protein sequence ID" value="AJF63435.1"/>
    <property type="molecule type" value="Genomic_DNA"/>
</dbReference>
<feature type="domain" description="Carrier" evidence="5">
    <location>
        <begin position="577"/>
        <end position="652"/>
    </location>
</feature>
<dbReference type="KEGG" id="svt:SVTN_01980"/>
<comment type="cofactor">
    <cofactor evidence="1">
        <name>pantetheine 4'-phosphate</name>
        <dbReference type="ChEBI" id="CHEBI:47942"/>
    </cofactor>
</comment>
<dbReference type="SMART" id="SM00823">
    <property type="entry name" value="PKS_PP"/>
    <property type="match status" value="1"/>
</dbReference>
<dbReference type="InterPro" id="IPR000873">
    <property type="entry name" value="AMP-dep_synth/lig_dom"/>
</dbReference>
<dbReference type="GO" id="GO:0031177">
    <property type="term" value="F:phosphopantetheine binding"/>
    <property type="evidence" value="ECO:0007669"/>
    <property type="project" value="InterPro"/>
</dbReference>
<dbReference type="GO" id="GO:0017000">
    <property type="term" value="P:antibiotic biosynthetic process"/>
    <property type="evidence" value="ECO:0007669"/>
    <property type="project" value="UniProtKB-ARBA"/>
</dbReference>
<dbReference type="InterPro" id="IPR006162">
    <property type="entry name" value="Ppantetheine_attach_site"/>
</dbReference>
<dbReference type="InterPro" id="IPR036736">
    <property type="entry name" value="ACP-like_sf"/>
</dbReference>
<sequence length="657" mass="67705">MTAVLPERSTVVPAAAQAPSAAQAPFAPQASSATPASSAPSVSEACSCGTCVAAGTGAADLLARFATAPGGRTAVVAGDRRLTFDELRAEAAVFAARLGALGVGPESVVALCLPRGAALVTAIIGTLTAGAAYLPVDPALPADRRRYLVEDSGADLVVLDGTDGTDGTSGTAGSPAPGARAVTFAELAAAPSGDPAPSPYTPVPVTGDTLAYVIYTSGSTGRPKGVEIGRAAASLLLKELEEAGAATGEGRRVGWNASPSFDASVQQWTRLCRGDTLVMIDEETRRDPSLLAAFVDEQALTDLDITPSHADPLLDLLTEDGGPRPLTLLVGGEAISPALWDRLAAAHRSGLLRALNVYGPTECTVDATAGWIDWPGEPHIGAVLPGLRMRLLDEKLAPVGPGESGELYLAGPRVGRGYRRRPGLTAERFVADIVSGDAPGGRMYRTGDRCRLLPDGRLVYLGRADGQVKLRGHRIELPEIEAALTREDGVAEAAVILGEDAGGTACLIAYHRGGDATALRAALSESLPAYMVPSAYVAVDRFATTPSGKLDRSALPTRLETPAADAEPPTTGTGTDGLNGRAEELIARVWTQVLGAASIGPDGNFFKLGGHSLLAIKLVSRVRAELSVALPVKAVYAHPRLRDLAAHIEELLAARDA</sequence>
<keyword evidence="7" id="KW-1185">Reference proteome</keyword>
<dbReference type="GO" id="GO:0043041">
    <property type="term" value="P:amino acid activation for nonribosomal peptide biosynthetic process"/>
    <property type="evidence" value="ECO:0007669"/>
    <property type="project" value="TreeGrafter"/>
</dbReference>
<keyword evidence="3" id="KW-0597">Phosphoprotein</keyword>
<dbReference type="InterPro" id="IPR010071">
    <property type="entry name" value="AA_adenyl_dom"/>
</dbReference>
<dbReference type="STRING" id="362257.SVTN_01980"/>
<feature type="region of interest" description="Disordered" evidence="4">
    <location>
        <begin position="549"/>
        <end position="578"/>
    </location>
</feature>
<dbReference type="InterPro" id="IPR025110">
    <property type="entry name" value="AMP-bd_C"/>
</dbReference>
<keyword evidence="2" id="KW-0596">Phosphopantetheine</keyword>
<dbReference type="SUPFAM" id="SSF47336">
    <property type="entry name" value="ACP-like"/>
    <property type="match status" value="1"/>
</dbReference>
<evidence type="ECO:0000313" key="6">
    <source>
        <dbReference type="EMBL" id="AJF63435.1"/>
    </source>
</evidence>
<dbReference type="Pfam" id="PF13193">
    <property type="entry name" value="AMP-binding_C"/>
    <property type="match status" value="1"/>
</dbReference>
<name>A0A0B5HMU3_9ACTN</name>
<dbReference type="FunFam" id="1.10.1200.10:FF:000005">
    <property type="entry name" value="Nonribosomal peptide synthetase 1"/>
    <property type="match status" value="1"/>
</dbReference>
<dbReference type="Gene3D" id="3.30.300.30">
    <property type="match status" value="1"/>
</dbReference>
<evidence type="ECO:0000256" key="3">
    <source>
        <dbReference type="ARBA" id="ARBA00022553"/>
    </source>
</evidence>
<proteinExistence type="predicted"/>
<dbReference type="GO" id="GO:0044550">
    <property type="term" value="P:secondary metabolite biosynthetic process"/>
    <property type="evidence" value="ECO:0007669"/>
    <property type="project" value="TreeGrafter"/>
</dbReference>
<dbReference type="CDD" id="cd05930">
    <property type="entry name" value="A_NRPS"/>
    <property type="match status" value="1"/>
</dbReference>
<dbReference type="HOGENOM" id="CLU_000022_2_12_11"/>
<evidence type="ECO:0000313" key="7">
    <source>
        <dbReference type="Proteomes" id="UP000031774"/>
    </source>
</evidence>
<organism evidence="6 7">
    <name type="scientific">Streptomyces vietnamensis</name>
    <dbReference type="NCBI Taxonomy" id="362257"/>
    <lineage>
        <taxon>Bacteria</taxon>
        <taxon>Bacillati</taxon>
        <taxon>Actinomycetota</taxon>
        <taxon>Actinomycetes</taxon>
        <taxon>Kitasatosporales</taxon>
        <taxon>Streptomycetaceae</taxon>
        <taxon>Streptomyces</taxon>
    </lineage>
</organism>
<dbReference type="AlphaFoldDB" id="A0A0B5HMU3"/>
<gene>
    <name evidence="6" type="ORF">SVTN_01980</name>
</gene>
<dbReference type="PROSITE" id="PS50075">
    <property type="entry name" value="CARRIER"/>
    <property type="match status" value="1"/>
</dbReference>
<evidence type="ECO:0000256" key="2">
    <source>
        <dbReference type="ARBA" id="ARBA00022450"/>
    </source>
</evidence>
<dbReference type="Gene3D" id="1.10.1200.10">
    <property type="entry name" value="ACP-like"/>
    <property type="match status" value="1"/>
</dbReference>
<dbReference type="Pfam" id="PF00501">
    <property type="entry name" value="AMP-binding"/>
    <property type="match status" value="1"/>
</dbReference>
<evidence type="ECO:0000259" key="5">
    <source>
        <dbReference type="PROSITE" id="PS50075"/>
    </source>
</evidence>
<dbReference type="Proteomes" id="UP000031774">
    <property type="component" value="Chromosome"/>
</dbReference>
<dbReference type="InterPro" id="IPR020806">
    <property type="entry name" value="PKS_PP-bd"/>
</dbReference>
<dbReference type="RefSeq" id="WP_041127520.1">
    <property type="nucleotide sequence ID" value="NZ_CP010407.1"/>
</dbReference>
<dbReference type="NCBIfam" id="TIGR01733">
    <property type="entry name" value="AA-adenyl-dom"/>
    <property type="match status" value="1"/>
</dbReference>
<evidence type="ECO:0000256" key="1">
    <source>
        <dbReference type="ARBA" id="ARBA00001957"/>
    </source>
</evidence>
<dbReference type="PROSITE" id="PS00455">
    <property type="entry name" value="AMP_BINDING"/>
    <property type="match status" value="1"/>
</dbReference>
<accession>A0A0B5HMU3</accession>
<evidence type="ECO:0000256" key="4">
    <source>
        <dbReference type="SAM" id="MobiDB-lite"/>
    </source>
</evidence>
<dbReference type="InterPro" id="IPR020845">
    <property type="entry name" value="AMP-binding_CS"/>
</dbReference>
<protein>
    <submittedName>
        <fullName evidence="6">Thioester reductase</fullName>
    </submittedName>
</protein>
<dbReference type="SUPFAM" id="SSF56801">
    <property type="entry name" value="Acetyl-CoA synthetase-like"/>
    <property type="match status" value="1"/>
</dbReference>
<dbReference type="PANTHER" id="PTHR45527:SF1">
    <property type="entry name" value="FATTY ACID SYNTHASE"/>
    <property type="match status" value="1"/>
</dbReference>
<dbReference type="Gene3D" id="3.40.50.980">
    <property type="match status" value="2"/>
</dbReference>
<reference evidence="6 7" key="1">
    <citation type="submission" date="2014-12" db="EMBL/GenBank/DDBJ databases">
        <title>Complete genome sequence of Streptomyces vietnamensis strain GIMV4.0001, a genetic manipulable producer of the benzoisochromanequinone antibiotic granaticin.</title>
        <authorList>
            <person name="Deng M.R."/>
            <person name="Guo J."/>
            <person name="Ma L.Y."/>
            <person name="Feng G.D."/>
            <person name="Mo C.Y."/>
            <person name="Zhu H.H."/>
        </authorList>
    </citation>
    <scope>NUCLEOTIDE SEQUENCE [LARGE SCALE GENOMIC DNA]</scope>
    <source>
        <strain evidence="7">GIMV4.0001</strain>
    </source>
</reference>
<dbReference type="PANTHER" id="PTHR45527">
    <property type="entry name" value="NONRIBOSOMAL PEPTIDE SYNTHETASE"/>
    <property type="match status" value="1"/>
</dbReference>